<dbReference type="Proteomes" id="UP001325479">
    <property type="component" value="Chromosome"/>
</dbReference>
<dbReference type="GO" id="GO:0003746">
    <property type="term" value="F:translation elongation factor activity"/>
    <property type="evidence" value="ECO:0007669"/>
    <property type="project" value="UniProtKB-KW"/>
</dbReference>
<dbReference type="InterPro" id="IPR001437">
    <property type="entry name" value="Tscrpt_elong_fac_GreA/B_C"/>
</dbReference>
<sequence length="136" mass="14890">MKKKKICYLTELEVARLTKFAAEPALAHQRQPLLDELLEHAAIVDAHEIARNVVTIGSQVVLLDEQTGESMTWTVVYPPQADVAHGRLNVFSPAGHALLGAKRGEHIHFTTPGGVQKAMKVDKILYQPEAANDTSS</sequence>
<proteinExistence type="predicted"/>
<dbReference type="RefSeq" id="WP_114814289.1">
    <property type="nucleotide sequence ID" value="NZ_CP139965.1"/>
</dbReference>
<feature type="domain" description="Transcription elongation factor GreA/GreB C-terminal" evidence="1">
    <location>
        <begin position="52"/>
        <end position="125"/>
    </location>
</feature>
<protein>
    <submittedName>
        <fullName evidence="2">GreA/GreB family elongation factor</fullName>
    </submittedName>
</protein>
<dbReference type="EMBL" id="CP139965">
    <property type="protein sequence ID" value="WQD77387.1"/>
    <property type="molecule type" value="Genomic_DNA"/>
</dbReference>
<dbReference type="PANTHER" id="PTHR30437">
    <property type="entry name" value="TRANSCRIPTION ELONGATION FACTOR GREA"/>
    <property type="match status" value="1"/>
</dbReference>
<reference evidence="2 3" key="1">
    <citation type="submission" date="2023-12" db="EMBL/GenBank/DDBJ databases">
        <title>Genome sequencing and assembly of bacterial species from a model synthetic community.</title>
        <authorList>
            <person name="Hogle S.L."/>
        </authorList>
    </citation>
    <scope>NUCLEOTIDE SEQUENCE [LARGE SCALE GENOMIC DNA]</scope>
    <source>
        <strain evidence="2 3">HAMBI 2494</strain>
    </source>
</reference>
<evidence type="ECO:0000313" key="3">
    <source>
        <dbReference type="Proteomes" id="UP001325479"/>
    </source>
</evidence>
<evidence type="ECO:0000259" key="1">
    <source>
        <dbReference type="Pfam" id="PF01272"/>
    </source>
</evidence>
<name>A0ABZ0WJ93_9BURK</name>
<keyword evidence="2" id="KW-0648">Protein biosynthesis</keyword>
<keyword evidence="2" id="KW-0251">Elongation factor</keyword>
<keyword evidence="3" id="KW-1185">Reference proteome</keyword>
<accession>A0ABZ0WJ93</accession>
<gene>
    <name evidence="2" type="ORF">U0042_25575</name>
</gene>
<dbReference type="InterPro" id="IPR036953">
    <property type="entry name" value="GreA/GreB_C_sf"/>
</dbReference>
<dbReference type="PANTHER" id="PTHR30437:SF5">
    <property type="entry name" value="REGULATOR OF NUCLEOSIDE DIPHOSPHATE KINASE"/>
    <property type="match status" value="1"/>
</dbReference>
<dbReference type="InterPro" id="IPR023459">
    <property type="entry name" value="Tscrpt_elong_fac_GreA/B_fam"/>
</dbReference>
<dbReference type="Pfam" id="PF01272">
    <property type="entry name" value="GreA_GreB"/>
    <property type="match status" value="1"/>
</dbReference>
<evidence type="ECO:0000313" key="2">
    <source>
        <dbReference type="EMBL" id="WQD77387.1"/>
    </source>
</evidence>
<dbReference type="Gene3D" id="3.10.50.30">
    <property type="entry name" value="Transcription elongation factor, GreA/GreB, C-terminal domain"/>
    <property type="match status" value="1"/>
</dbReference>
<organism evidence="2 3">
    <name type="scientific">Paraburkholderia kururiensis</name>
    <dbReference type="NCBI Taxonomy" id="984307"/>
    <lineage>
        <taxon>Bacteria</taxon>
        <taxon>Pseudomonadati</taxon>
        <taxon>Pseudomonadota</taxon>
        <taxon>Betaproteobacteria</taxon>
        <taxon>Burkholderiales</taxon>
        <taxon>Burkholderiaceae</taxon>
        <taxon>Paraburkholderia</taxon>
    </lineage>
</organism>
<dbReference type="SUPFAM" id="SSF54534">
    <property type="entry name" value="FKBP-like"/>
    <property type="match status" value="1"/>
</dbReference>